<dbReference type="Proteomes" id="UP001178461">
    <property type="component" value="Chromosome 2"/>
</dbReference>
<gene>
    <name evidence="2" type="ORF">PODLI_1B001507</name>
</gene>
<organism evidence="2 3">
    <name type="scientific">Podarcis lilfordi</name>
    <name type="common">Lilford's wall lizard</name>
    <dbReference type="NCBI Taxonomy" id="74358"/>
    <lineage>
        <taxon>Eukaryota</taxon>
        <taxon>Metazoa</taxon>
        <taxon>Chordata</taxon>
        <taxon>Craniata</taxon>
        <taxon>Vertebrata</taxon>
        <taxon>Euteleostomi</taxon>
        <taxon>Lepidosauria</taxon>
        <taxon>Squamata</taxon>
        <taxon>Bifurcata</taxon>
        <taxon>Unidentata</taxon>
        <taxon>Episquamata</taxon>
        <taxon>Laterata</taxon>
        <taxon>Lacertibaenia</taxon>
        <taxon>Lacertidae</taxon>
        <taxon>Podarcis</taxon>
    </lineage>
</organism>
<evidence type="ECO:0000313" key="3">
    <source>
        <dbReference type="Proteomes" id="UP001178461"/>
    </source>
</evidence>
<reference evidence="2" key="1">
    <citation type="submission" date="2022-12" db="EMBL/GenBank/DDBJ databases">
        <authorList>
            <person name="Alioto T."/>
            <person name="Alioto T."/>
            <person name="Gomez Garrido J."/>
        </authorList>
    </citation>
    <scope>NUCLEOTIDE SEQUENCE</scope>
</reference>
<protein>
    <submittedName>
        <fullName evidence="2">Uncharacterized protein</fullName>
    </submittedName>
</protein>
<name>A0AA35NXX4_9SAUR</name>
<keyword evidence="3" id="KW-1185">Reference proteome</keyword>
<feature type="non-terminal residue" evidence="2">
    <location>
        <position position="1"/>
    </location>
</feature>
<dbReference type="EMBL" id="OX395127">
    <property type="protein sequence ID" value="CAI5768356.1"/>
    <property type="molecule type" value="Genomic_DNA"/>
</dbReference>
<evidence type="ECO:0000256" key="1">
    <source>
        <dbReference type="SAM" id="MobiDB-lite"/>
    </source>
</evidence>
<evidence type="ECO:0000313" key="2">
    <source>
        <dbReference type="EMBL" id="CAI5768356.1"/>
    </source>
</evidence>
<sequence length="55" mass="6319">REFARRCRARNLVKSRAWESPPEATKQEFHLTSRNTPPSPLASSLDDGFEEQTNC</sequence>
<proteinExistence type="predicted"/>
<feature type="region of interest" description="Disordered" evidence="1">
    <location>
        <begin position="17"/>
        <end position="55"/>
    </location>
</feature>
<dbReference type="AlphaFoldDB" id="A0AA35NXX4"/>
<accession>A0AA35NXX4</accession>